<comment type="similarity">
    <text evidence="2 7">Belongs to the purine-cytosine permease (2.A.39) family.</text>
</comment>
<feature type="transmembrane region" description="Helical" evidence="8">
    <location>
        <begin position="140"/>
        <end position="159"/>
    </location>
</feature>
<evidence type="ECO:0000313" key="9">
    <source>
        <dbReference type="EMBL" id="CDH56694.1"/>
    </source>
</evidence>
<accession>A0A068S345</accession>
<dbReference type="InterPro" id="IPR001248">
    <property type="entry name" value="Pur-cyt_permease"/>
</dbReference>
<evidence type="ECO:0000256" key="3">
    <source>
        <dbReference type="ARBA" id="ARBA00022448"/>
    </source>
</evidence>
<dbReference type="PANTHER" id="PTHR31806:SF1">
    <property type="entry name" value="PURINE-CYTOSINE PERMEASE FCY2-RELATED"/>
    <property type="match status" value="1"/>
</dbReference>
<protein>
    <submittedName>
        <fullName evidence="9">Purine-cytosine permease</fullName>
    </submittedName>
</protein>
<feature type="transmembrane region" description="Helical" evidence="8">
    <location>
        <begin position="70"/>
        <end position="93"/>
    </location>
</feature>
<dbReference type="Gene3D" id="1.10.4160.10">
    <property type="entry name" value="Hydantoin permease"/>
    <property type="match status" value="1"/>
</dbReference>
<dbReference type="Proteomes" id="UP000027586">
    <property type="component" value="Unassembled WGS sequence"/>
</dbReference>
<name>A0A068S345_9FUNG</name>
<evidence type="ECO:0000256" key="2">
    <source>
        <dbReference type="ARBA" id="ARBA00008974"/>
    </source>
</evidence>
<dbReference type="GO" id="GO:0005886">
    <property type="term" value="C:plasma membrane"/>
    <property type="evidence" value="ECO:0007669"/>
    <property type="project" value="TreeGrafter"/>
</dbReference>
<feature type="transmembrane region" description="Helical" evidence="8">
    <location>
        <begin position="275"/>
        <end position="298"/>
    </location>
</feature>
<dbReference type="PIRSF" id="PIRSF002744">
    <property type="entry name" value="Pur-cyt_permease"/>
    <property type="match status" value="1"/>
</dbReference>
<gene>
    <name evidence="9" type="ORF">LCOR_07710.1</name>
</gene>
<feature type="transmembrane region" description="Helical" evidence="8">
    <location>
        <begin position="394"/>
        <end position="416"/>
    </location>
</feature>
<keyword evidence="3 7" id="KW-0813">Transport</keyword>
<evidence type="ECO:0000256" key="6">
    <source>
        <dbReference type="ARBA" id="ARBA00023136"/>
    </source>
</evidence>
<sequence>MNYDFEDKDAINQPLLFHSMSTDDDESIHATRKCSPSSRSKWFAVPAVEDQGIKPVSENERTHTRIIDNFTFWFSIASNVLTMALGVLGVHLFGLDFKVALGCIVLANLINSLPGAFFITMGHRLGMRQIIITRYAYGYAGSRGVAVTNILSSIGWSILNSIQAGQLLVALMSSIPLAAAILIMSFITVTVAIFGYAVLHHFERWAWIPTWISILIMLATSATKLSTTTPTSSSSSNDIGAIISYATIIYSAPSIWSTSAADFTVKQSTRFDSRYVAFLSYAGGVIPVILLETFGLILATTALSGQEGWEDANDVGGLIHAALSPLGIWGNILIGILALSTITHNIPNAYGLGLMLQNLFPSIQHWIFTLAGVCIYTTFAIAGSEHLYSLFQNLLPFMTYFYGPYVVILILEHFYFRQGSFKQYSRDAWNQADLLPQGIAAWSATLLGYFSAFLGIKQPWYVGPLAQVIGVEGGDVGVPIAMVVAAATYIPLRKIERKRGRK</sequence>
<feature type="transmembrane region" description="Helical" evidence="8">
    <location>
        <begin position="205"/>
        <end position="222"/>
    </location>
</feature>
<comment type="caution">
    <text evidence="9">The sequence shown here is derived from an EMBL/GenBank/DDBJ whole genome shotgun (WGS) entry which is preliminary data.</text>
</comment>
<dbReference type="VEuPathDB" id="FungiDB:LCOR_07710.1"/>
<feature type="transmembrane region" description="Helical" evidence="8">
    <location>
        <begin position="318"/>
        <end position="342"/>
    </location>
</feature>
<dbReference type="PANTHER" id="PTHR31806">
    <property type="entry name" value="PURINE-CYTOSINE PERMEASE FCY2-RELATED"/>
    <property type="match status" value="1"/>
</dbReference>
<evidence type="ECO:0000256" key="1">
    <source>
        <dbReference type="ARBA" id="ARBA00004141"/>
    </source>
</evidence>
<proteinExistence type="inferred from homology"/>
<evidence type="ECO:0000256" key="8">
    <source>
        <dbReference type="SAM" id="Phobius"/>
    </source>
</evidence>
<keyword evidence="6 7" id="KW-0472">Membrane</keyword>
<dbReference type="Pfam" id="PF02133">
    <property type="entry name" value="Transp_cyt_pur"/>
    <property type="match status" value="1"/>
</dbReference>
<evidence type="ECO:0000256" key="4">
    <source>
        <dbReference type="ARBA" id="ARBA00022692"/>
    </source>
</evidence>
<feature type="transmembrane region" description="Helical" evidence="8">
    <location>
        <begin position="476"/>
        <end position="492"/>
    </location>
</feature>
<evidence type="ECO:0000256" key="5">
    <source>
        <dbReference type="ARBA" id="ARBA00022989"/>
    </source>
</evidence>
<dbReference type="GO" id="GO:0022857">
    <property type="term" value="F:transmembrane transporter activity"/>
    <property type="evidence" value="ECO:0007669"/>
    <property type="project" value="InterPro"/>
</dbReference>
<dbReference type="InterPro" id="IPR026030">
    <property type="entry name" value="Pur-cyt_permease_Fcy2/21/22"/>
</dbReference>
<dbReference type="STRING" id="1263082.A0A068S345"/>
<dbReference type="OrthoDB" id="2116389at2759"/>
<feature type="transmembrane region" description="Helical" evidence="8">
    <location>
        <begin position="437"/>
        <end position="456"/>
    </location>
</feature>
<feature type="transmembrane region" description="Helical" evidence="8">
    <location>
        <begin position="171"/>
        <end position="198"/>
    </location>
</feature>
<keyword evidence="4 8" id="KW-0812">Transmembrane</keyword>
<keyword evidence="5 8" id="KW-1133">Transmembrane helix</keyword>
<feature type="transmembrane region" description="Helical" evidence="8">
    <location>
        <begin position="242"/>
        <end position="263"/>
    </location>
</feature>
<comment type="subcellular location">
    <subcellularLocation>
        <location evidence="1">Membrane</location>
        <topology evidence="1">Multi-pass membrane protein</topology>
    </subcellularLocation>
</comment>
<feature type="transmembrane region" description="Helical" evidence="8">
    <location>
        <begin position="363"/>
        <end position="382"/>
    </location>
</feature>
<evidence type="ECO:0000313" key="10">
    <source>
        <dbReference type="Proteomes" id="UP000027586"/>
    </source>
</evidence>
<reference evidence="9" key="1">
    <citation type="submission" date="2013-08" db="EMBL/GenBank/DDBJ databases">
        <title>Gene expansion shapes genome architecture in the human pathogen Lichtheimia corymbifera: an evolutionary genomics analysis in the ancient terrestrial Mucorales (Mucoromycotina).</title>
        <authorList>
            <person name="Schwartze V.U."/>
            <person name="Winter S."/>
            <person name="Shelest E."/>
            <person name="Marcet-Houben M."/>
            <person name="Horn F."/>
            <person name="Wehner S."/>
            <person name="Hoffmann K."/>
            <person name="Riege K."/>
            <person name="Sammeth M."/>
            <person name="Nowrousian M."/>
            <person name="Valiante V."/>
            <person name="Linde J."/>
            <person name="Jacobsen I.D."/>
            <person name="Marz M."/>
            <person name="Brakhage A.A."/>
            <person name="Gabaldon T."/>
            <person name="Bocker S."/>
            <person name="Voigt K."/>
        </authorList>
    </citation>
    <scope>NUCLEOTIDE SEQUENCE [LARGE SCALE GENOMIC DNA]</scope>
    <source>
        <strain evidence="9">FSU 9682</strain>
    </source>
</reference>
<feature type="transmembrane region" description="Helical" evidence="8">
    <location>
        <begin position="99"/>
        <end position="119"/>
    </location>
</feature>
<keyword evidence="10" id="KW-1185">Reference proteome</keyword>
<organism evidence="9 10">
    <name type="scientific">Lichtheimia corymbifera JMRC:FSU:9682</name>
    <dbReference type="NCBI Taxonomy" id="1263082"/>
    <lineage>
        <taxon>Eukaryota</taxon>
        <taxon>Fungi</taxon>
        <taxon>Fungi incertae sedis</taxon>
        <taxon>Mucoromycota</taxon>
        <taxon>Mucoromycotina</taxon>
        <taxon>Mucoromycetes</taxon>
        <taxon>Mucorales</taxon>
        <taxon>Lichtheimiaceae</taxon>
        <taxon>Lichtheimia</taxon>
    </lineage>
</organism>
<evidence type="ECO:0000256" key="7">
    <source>
        <dbReference type="PIRNR" id="PIRNR002744"/>
    </source>
</evidence>
<dbReference type="AlphaFoldDB" id="A0A068S345"/>
<dbReference type="EMBL" id="CBTN010000039">
    <property type="protein sequence ID" value="CDH56694.1"/>
    <property type="molecule type" value="Genomic_DNA"/>
</dbReference>